<feature type="compositionally biased region" description="Low complexity" evidence="1">
    <location>
        <begin position="191"/>
        <end position="203"/>
    </location>
</feature>
<organism evidence="2 3">
    <name type="scientific">Cytospora mali</name>
    <name type="common">Apple Valsa canker fungus</name>
    <name type="synonym">Valsa mali</name>
    <dbReference type="NCBI Taxonomy" id="578113"/>
    <lineage>
        <taxon>Eukaryota</taxon>
        <taxon>Fungi</taxon>
        <taxon>Dikarya</taxon>
        <taxon>Ascomycota</taxon>
        <taxon>Pezizomycotina</taxon>
        <taxon>Sordariomycetes</taxon>
        <taxon>Sordariomycetidae</taxon>
        <taxon>Diaporthales</taxon>
        <taxon>Cytosporaceae</taxon>
        <taxon>Cytospora</taxon>
    </lineage>
</organism>
<evidence type="ECO:0000313" key="2">
    <source>
        <dbReference type="EMBL" id="KUI70164.1"/>
    </source>
</evidence>
<name>A0A194W134_CYTMA</name>
<accession>A0A194W134</accession>
<feature type="region of interest" description="Disordered" evidence="1">
    <location>
        <begin position="163"/>
        <end position="228"/>
    </location>
</feature>
<dbReference type="Proteomes" id="UP000078559">
    <property type="component" value="Chromosome 6"/>
</dbReference>
<proteinExistence type="predicted"/>
<dbReference type="OrthoDB" id="4770878at2759"/>
<gene>
    <name evidence="2" type="ORF">VM1G_05748</name>
</gene>
<dbReference type="EMBL" id="CM003103">
    <property type="protein sequence ID" value="KUI70164.1"/>
    <property type="molecule type" value="Genomic_DNA"/>
</dbReference>
<feature type="compositionally biased region" description="Polar residues" evidence="1">
    <location>
        <begin position="219"/>
        <end position="228"/>
    </location>
</feature>
<dbReference type="AlphaFoldDB" id="A0A194W134"/>
<keyword evidence="3" id="KW-1185">Reference proteome</keyword>
<evidence type="ECO:0000256" key="1">
    <source>
        <dbReference type="SAM" id="MobiDB-lite"/>
    </source>
</evidence>
<protein>
    <submittedName>
        <fullName evidence="2">Uncharacterized protein</fullName>
    </submittedName>
</protein>
<dbReference type="SMR" id="A0A194W134"/>
<reference evidence="2" key="1">
    <citation type="submission" date="2014-12" db="EMBL/GenBank/DDBJ databases">
        <title>Genome Sequence of Valsa Canker Pathogens Uncovers a Specific Adaption of Colonization on Woody Bark.</title>
        <authorList>
            <person name="Yin Z."/>
            <person name="Liu H."/>
            <person name="Gao X."/>
            <person name="Li Z."/>
            <person name="Song N."/>
            <person name="Ke X."/>
            <person name="Dai Q."/>
            <person name="Wu Y."/>
            <person name="Sun Y."/>
            <person name="Xu J.-R."/>
            <person name="Kang Z.K."/>
            <person name="Wang L."/>
            <person name="Huang L."/>
        </authorList>
    </citation>
    <scope>NUCLEOTIDE SEQUENCE [LARGE SCALE GENOMIC DNA]</scope>
    <source>
        <strain evidence="2">03-8</strain>
    </source>
</reference>
<evidence type="ECO:0000313" key="3">
    <source>
        <dbReference type="Proteomes" id="UP000078559"/>
    </source>
</evidence>
<sequence>MDGNLQCEGVDKADLPEMALRQKKEEELASFLILIANTTSQPPKSKLTRWELGAKKLLELLEEATSGLASSEVVDDDENSQSNIDALLNENESFFLGDIPGDESVEELSTKLEENLLEENLFEDHLARNAEFLAVFLRQNRNFLGEDDTDLFVADAHAMNTIEDSTSGDNKGLGEPTTPATKITKGKRAARTTGAGATKATKTNHPNADYNPSKKDHNSNNNGESIDE</sequence>